<dbReference type="OrthoDB" id="9932832at2"/>
<sequence length="271" mass="31684">MMITLRSRIFILSAVLFGVLFLAGTPQPAVAQNWDPWGVSDPRFNRRPPSEQWVRERGRGIGFQLGFEQGRQDRRQGFLPNFRNATYENAMQGFQREWRHDGNYRRGFRDGYRAGYEQGYNDLRGARGRGRGPQPAVAQNRDPWGVSDPRFNRRPPSEQWVRERGRGIGFQLGFEQGRQDRRQGFLPNFRNATYENAMQGFQREWRHDGNYRRGFRDGYRAGYEQGYNDLRGAPGRGRGPRGRGRGNDYGPDWRGNREWGWQQGRGNGRFD</sequence>
<dbReference type="AlphaFoldDB" id="G2LDP6"/>
<dbReference type="KEGG" id="ctm:Cabther_A2166"/>
<feature type="signal peptide" evidence="2">
    <location>
        <begin position="1"/>
        <end position="31"/>
    </location>
</feature>
<protein>
    <submittedName>
        <fullName evidence="3">Uncharacterized protein</fullName>
    </submittedName>
</protein>
<evidence type="ECO:0000256" key="1">
    <source>
        <dbReference type="SAM" id="MobiDB-lite"/>
    </source>
</evidence>
<evidence type="ECO:0000313" key="3">
    <source>
        <dbReference type="EMBL" id="AEP12904.1"/>
    </source>
</evidence>
<dbReference type="EMBL" id="CP002514">
    <property type="protein sequence ID" value="AEP12904.1"/>
    <property type="molecule type" value="Genomic_DNA"/>
</dbReference>
<dbReference type="Proteomes" id="UP000006791">
    <property type="component" value="Chromosome 1"/>
</dbReference>
<feature type="region of interest" description="Disordered" evidence="1">
    <location>
        <begin position="225"/>
        <end position="271"/>
    </location>
</feature>
<reference evidence="3 4" key="1">
    <citation type="journal article" date="2012" name="Environ. Microbiol.">
        <title>Complete genome of Candidatus Chloracidobacterium thermophilum, a chlorophyll-based photoheterotroph belonging to the phylum Acidobacteria.</title>
        <authorList>
            <person name="Garcia Costas A.M."/>
            <person name="Liu Z."/>
            <person name="Tomsho L.P."/>
            <person name="Schuster S.C."/>
            <person name="Ward D.M."/>
            <person name="Bryant D.A."/>
        </authorList>
    </citation>
    <scope>NUCLEOTIDE SEQUENCE [LARGE SCALE GENOMIC DNA]</scope>
    <source>
        <strain evidence="3 4">B</strain>
    </source>
</reference>
<feature type="chain" id="PRO_5003432923" evidence="2">
    <location>
        <begin position="32"/>
        <end position="271"/>
    </location>
</feature>
<organism evidence="3 4">
    <name type="scientific">Chloracidobacterium thermophilum (strain B)</name>
    <dbReference type="NCBI Taxonomy" id="981222"/>
    <lineage>
        <taxon>Bacteria</taxon>
        <taxon>Pseudomonadati</taxon>
        <taxon>Acidobacteriota</taxon>
        <taxon>Terriglobia</taxon>
        <taxon>Terriglobales</taxon>
        <taxon>Acidobacteriaceae</taxon>
        <taxon>Chloracidobacterium</taxon>
    </lineage>
</organism>
<dbReference type="HOGENOM" id="CLU_1025630_0_0_0"/>
<name>G2LDP6_CHLTF</name>
<proteinExistence type="predicted"/>
<dbReference type="STRING" id="981222.Cabther_A2166"/>
<evidence type="ECO:0000256" key="2">
    <source>
        <dbReference type="SAM" id="SignalP"/>
    </source>
</evidence>
<evidence type="ECO:0000313" key="4">
    <source>
        <dbReference type="Proteomes" id="UP000006791"/>
    </source>
</evidence>
<keyword evidence="4" id="KW-1185">Reference proteome</keyword>
<gene>
    <name evidence="3" type="ordered locus">Cabther_A2166</name>
</gene>
<keyword evidence="2" id="KW-0732">Signal</keyword>
<feature type="region of interest" description="Disordered" evidence="1">
    <location>
        <begin position="123"/>
        <end position="158"/>
    </location>
</feature>
<accession>G2LDP6</accession>